<dbReference type="Pfam" id="PF01728">
    <property type="entry name" value="FtsJ"/>
    <property type="match status" value="1"/>
</dbReference>
<dbReference type="InterPro" id="IPR015507">
    <property type="entry name" value="rRNA-MeTfrase_E"/>
</dbReference>
<evidence type="ECO:0000256" key="7">
    <source>
        <dbReference type="ARBA" id="ARBA00023242"/>
    </source>
</evidence>
<evidence type="ECO:0000256" key="5">
    <source>
        <dbReference type="ARBA" id="ARBA00022679"/>
    </source>
</evidence>
<keyword evidence="2" id="KW-0690">Ribosome biogenesis</keyword>
<dbReference type="GO" id="GO:0000463">
    <property type="term" value="P:maturation of LSU-rRNA from tricistronic rRNA transcript (SSU-rRNA, 5.8S rRNA, LSU-rRNA)"/>
    <property type="evidence" value="ECO:0007669"/>
    <property type="project" value="TreeGrafter"/>
</dbReference>
<gene>
    <name evidence="10" type="ORF">NAPIS_ORF00879</name>
</gene>
<dbReference type="PANTHER" id="PTHR10920">
    <property type="entry name" value="RIBOSOMAL RNA METHYLTRANSFERASE"/>
    <property type="match status" value="1"/>
</dbReference>
<dbReference type="HOGENOM" id="CLU_009422_8_2_1"/>
<dbReference type="GO" id="GO:0016435">
    <property type="term" value="F:rRNA (guanine) methyltransferase activity"/>
    <property type="evidence" value="ECO:0007669"/>
    <property type="project" value="TreeGrafter"/>
</dbReference>
<accession>T0L218</accession>
<dbReference type="GO" id="GO:0005730">
    <property type="term" value="C:nucleolus"/>
    <property type="evidence" value="ECO:0007669"/>
    <property type="project" value="UniProtKB-SubCell"/>
</dbReference>
<feature type="coiled-coil region" evidence="8">
    <location>
        <begin position="460"/>
        <end position="487"/>
    </location>
</feature>
<dbReference type="InterPro" id="IPR002877">
    <property type="entry name" value="RNA_MeTrfase_FtsJ_dom"/>
</dbReference>
<dbReference type="GO" id="GO:0030687">
    <property type="term" value="C:preribosome, large subunit precursor"/>
    <property type="evidence" value="ECO:0007669"/>
    <property type="project" value="TreeGrafter"/>
</dbReference>
<dbReference type="EMBL" id="KE647125">
    <property type="protein sequence ID" value="EQB61557.1"/>
    <property type="molecule type" value="Genomic_DNA"/>
</dbReference>
<organism evidence="10 11">
    <name type="scientific">Vairimorpha apis BRL 01</name>
    <dbReference type="NCBI Taxonomy" id="1037528"/>
    <lineage>
        <taxon>Eukaryota</taxon>
        <taxon>Fungi</taxon>
        <taxon>Fungi incertae sedis</taxon>
        <taxon>Microsporidia</taxon>
        <taxon>Nosematidae</taxon>
        <taxon>Vairimorpha</taxon>
    </lineage>
</organism>
<dbReference type="FunFam" id="3.40.50.150:FF:000004">
    <property type="entry name" value="AdoMet-dependent rRNA methyltransferase SPB1"/>
    <property type="match status" value="1"/>
</dbReference>
<evidence type="ECO:0000256" key="1">
    <source>
        <dbReference type="ARBA" id="ARBA00004604"/>
    </source>
</evidence>
<feature type="domain" description="Ribosomal RNA methyltransferase FtsJ" evidence="9">
    <location>
        <begin position="24"/>
        <end position="200"/>
    </location>
</feature>
<protein>
    <submittedName>
        <fullName evidence="10">Et-dependent rrna methyltransferase spb1</fullName>
    </submittedName>
</protein>
<evidence type="ECO:0000256" key="2">
    <source>
        <dbReference type="ARBA" id="ARBA00022517"/>
    </source>
</evidence>
<dbReference type="GO" id="GO:0008650">
    <property type="term" value="F:rRNA (uridine-2'-O-)-methyltransferase activity"/>
    <property type="evidence" value="ECO:0007669"/>
    <property type="project" value="TreeGrafter"/>
</dbReference>
<comment type="subcellular location">
    <subcellularLocation>
        <location evidence="1">Nucleus</location>
        <location evidence="1">Nucleolus</location>
    </subcellularLocation>
</comment>
<keyword evidence="6" id="KW-0949">S-adenosyl-L-methionine</keyword>
<keyword evidence="11" id="KW-1185">Reference proteome</keyword>
<keyword evidence="7" id="KW-0539">Nucleus</keyword>
<dbReference type="Proteomes" id="UP000053780">
    <property type="component" value="Unassembled WGS sequence"/>
</dbReference>
<dbReference type="PANTHER" id="PTHR10920:SF13">
    <property type="entry name" value="PRE-RRNA 2'-O-RIBOSE RNA METHYLTRANSFERASE FTSJ3"/>
    <property type="match status" value="1"/>
</dbReference>
<evidence type="ECO:0000256" key="3">
    <source>
        <dbReference type="ARBA" id="ARBA00022552"/>
    </source>
</evidence>
<dbReference type="HAMAP" id="MF_01547">
    <property type="entry name" value="RNA_methyltr_E"/>
    <property type="match status" value="1"/>
</dbReference>
<evidence type="ECO:0000313" key="10">
    <source>
        <dbReference type="EMBL" id="EQB61557.1"/>
    </source>
</evidence>
<dbReference type="InterPro" id="IPR050082">
    <property type="entry name" value="RNA_methyltr_RlmE"/>
</dbReference>
<proteinExistence type="inferred from homology"/>
<sequence length="549" mass="64597">MSKNRTLAKQRLDKYYNLAKEKGYRARSAFKLLQLNKKYGFLKNSHILIDLCAAPGGWLQVAAQEMPRPRKIIGIDLDPIKFIGDVETFTCDITTDECRKRLYGILEDRQADVILNDGAPNVGTSWENDAFNQNLLVFYSVQLASIFLKEGGTFVTKIFRSNDYDSIISLLSKMFKRVEATKPLSSRTQSAEIFVVCLEYKGINNFDNNILEYNQVFINSENNERNFDEYKFTKIKFTEYLRLEDDDILEKITSIENDLPEEIKIEDEIKYLIKDLKIIGKNDKRKIKQKKKQIIKDVRNGKINIPILDFLKVEESSDEEKEEFEMQTLTVDEKLDKISEELENLKRLKKTQKCKFEDISKIDKFFEDDIFKNMEINVENFEETKKIENTNEDKIEVESCSDSMDLEEDELLCIAKYKDNPQEFIESTVDRYWTDPDEKIPSYLEEDQACSSRPVKNDEKKLTKKEKEALLRRKTRAERRAEKFMKDLVVEESDEERIIAKEVYKKEYKKTKKAPRIVFPKGGRCGIPRGKGKIIHFDRRLKKDKRRKK</sequence>
<dbReference type="GO" id="GO:0000466">
    <property type="term" value="P:maturation of 5.8S rRNA from tricistronic rRNA transcript (SSU-rRNA, 5.8S rRNA, LSU-rRNA)"/>
    <property type="evidence" value="ECO:0007669"/>
    <property type="project" value="TreeGrafter"/>
</dbReference>
<dbReference type="AlphaFoldDB" id="T0L218"/>
<evidence type="ECO:0000259" key="9">
    <source>
        <dbReference type="Pfam" id="PF01728"/>
    </source>
</evidence>
<evidence type="ECO:0000313" key="11">
    <source>
        <dbReference type="Proteomes" id="UP000053780"/>
    </source>
</evidence>
<keyword evidence="5 10" id="KW-0808">Transferase</keyword>
<dbReference type="SUPFAM" id="SSF53335">
    <property type="entry name" value="S-adenosyl-L-methionine-dependent methyltransferases"/>
    <property type="match status" value="1"/>
</dbReference>
<reference evidence="10 11" key="1">
    <citation type="journal article" date="2013" name="BMC Genomics">
        <title>Genome sequencing and comparative genomics of honey bee microsporidia, Nosema apis reveal novel insights into host-parasite interactions.</title>
        <authorList>
            <person name="Chen Yp."/>
            <person name="Pettis J.S."/>
            <person name="Zhao Y."/>
            <person name="Liu X."/>
            <person name="Tallon L.J."/>
            <person name="Sadzewicz L.D."/>
            <person name="Li R."/>
            <person name="Zheng H."/>
            <person name="Huang S."/>
            <person name="Zhang X."/>
            <person name="Hamilton M.C."/>
            <person name="Pernal S.F."/>
            <person name="Melathopoulos A.P."/>
            <person name="Yan X."/>
            <person name="Evans J.D."/>
        </authorList>
    </citation>
    <scope>NUCLEOTIDE SEQUENCE [LARGE SCALE GENOMIC DNA]</scope>
    <source>
        <strain evidence="10 11">BRL 01</strain>
    </source>
</reference>
<dbReference type="InterPro" id="IPR029063">
    <property type="entry name" value="SAM-dependent_MTases_sf"/>
</dbReference>
<dbReference type="Gene3D" id="3.40.50.150">
    <property type="entry name" value="Vaccinia Virus protein VP39"/>
    <property type="match status" value="1"/>
</dbReference>
<keyword evidence="4 10" id="KW-0489">Methyltransferase</keyword>
<dbReference type="VEuPathDB" id="MicrosporidiaDB:NAPIS_ORF00879"/>
<name>T0L218_9MICR</name>
<dbReference type="OrthoDB" id="1287559at2759"/>
<keyword evidence="3" id="KW-0698">rRNA processing</keyword>
<keyword evidence="8" id="KW-0175">Coiled coil</keyword>
<evidence type="ECO:0000256" key="6">
    <source>
        <dbReference type="ARBA" id="ARBA00022691"/>
    </source>
</evidence>
<evidence type="ECO:0000256" key="8">
    <source>
        <dbReference type="SAM" id="Coils"/>
    </source>
</evidence>
<evidence type="ECO:0000256" key="4">
    <source>
        <dbReference type="ARBA" id="ARBA00022603"/>
    </source>
</evidence>